<gene>
    <name evidence="2" type="ORF">AXF42_Ash004863</name>
</gene>
<feature type="region of interest" description="Disordered" evidence="1">
    <location>
        <begin position="267"/>
        <end position="286"/>
    </location>
</feature>
<feature type="compositionally biased region" description="Low complexity" evidence="1">
    <location>
        <begin position="28"/>
        <end position="47"/>
    </location>
</feature>
<dbReference type="Proteomes" id="UP000236161">
    <property type="component" value="Unassembled WGS sequence"/>
</dbReference>
<name>A0A2I0B7S5_9ASPA</name>
<proteinExistence type="predicted"/>
<keyword evidence="3" id="KW-1185">Reference proteome</keyword>
<protein>
    <submittedName>
        <fullName evidence="2">Uncharacterized protein</fullName>
    </submittedName>
</protein>
<evidence type="ECO:0000256" key="1">
    <source>
        <dbReference type="SAM" id="MobiDB-lite"/>
    </source>
</evidence>
<reference evidence="2 3" key="1">
    <citation type="journal article" date="2017" name="Nature">
        <title>The Apostasia genome and the evolution of orchids.</title>
        <authorList>
            <person name="Zhang G.Q."/>
            <person name="Liu K.W."/>
            <person name="Li Z."/>
            <person name="Lohaus R."/>
            <person name="Hsiao Y.Y."/>
            <person name="Niu S.C."/>
            <person name="Wang J.Y."/>
            <person name="Lin Y.C."/>
            <person name="Xu Q."/>
            <person name="Chen L.J."/>
            <person name="Yoshida K."/>
            <person name="Fujiwara S."/>
            <person name="Wang Z.W."/>
            <person name="Zhang Y.Q."/>
            <person name="Mitsuda N."/>
            <person name="Wang M."/>
            <person name="Liu G.H."/>
            <person name="Pecoraro L."/>
            <person name="Huang H.X."/>
            <person name="Xiao X.J."/>
            <person name="Lin M."/>
            <person name="Wu X.Y."/>
            <person name="Wu W.L."/>
            <person name="Chen Y.Y."/>
            <person name="Chang S.B."/>
            <person name="Sakamoto S."/>
            <person name="Ohme-Takagi M."/>
            <person name="Yagi M."/>
            <person name="Zeng S.J."/>
            <person name="Shen C.Y."/>
            <person name="Yeh C.M."/>
            <person name="Luo Y.B."/>
            <person name="Tsai W.C."/>
            <person name="Van de Peer Y."/>
            <person name="Liu Z.J."/>
        </authorList>
    </citation>
    <scope>NUCLEOTIDE SEQUENCE [LARGE SCALE GENOMIC DNA]</scope>
    <source>
        <strain evidence="3">cv. Shenzhen</strain>
        <tissue evidence="2">Stem</tissue>
    </source>
</reference>
<sequence>MVARTRKTNSAARSIHVGEPSIRAPDDGASTSTSRRRVGSASSSRGTRVSELQGMLANLTDMVTNLTTQQAVILRQTQPVCTVLPRPSIPAVPAPPPPVAAIPEVIPPPTAAPAPLLPIPAVAKIPAPAPQAAPLSLQSSGSSRPPIRPFRFQEVHQNPLPPCPLPQPAFLPPAFPPFLAGRDPLFPGAQTPHHGPDPFFGPMDGNAPFSDAIRLAPIPEDFRPPRLEVYRGATDPREHVQGFEAAVRYRRPDEATRCHLLANTLKGQHSAGSSSCPGVTSPPMSI</sequence>
<accession>A0A2I0B7S5</accession>
<evidence type="ECO:0000313" key="3">
    <source>
        <dbReference type="Proteomes" id="UP000236161"/>
    </source>
</evidence>
<dbReference type="AlphaFoldDB" id="A0A2I0B7S5"/>
<evidence type="ECO:0000313" key="2">
    <source>
        <dbReference type="EMBL" id="PKA63853.1"/>
    </source>
</evidence>
<feature type="region of interest" description="Disordered" evidence="1">
    <location>
        <begin position="1"/>
        <end position="47"/>
    </location>
</feature>
<dbReference type="EMBL" id="KZ451906">
    <property type="protein sequence ID" value="PKA63853.1"/>
    <property type="molecule type" value="Genomic_DNA"/>
</dbReference>
<organism evidence="2 3">
    <name type="scientific">Apostasia shenzhenica</name>
    <dbReference type="NCBI Taxonomy" id="1088818"/>
    <lineage>
        <taxon>Eukaryota</taxon>
        <taxon>Viridiplantae</taxon>
        <taxon>Streptophyta</taxon>
        <taxon>Embryophyta</taxon>
        <taxon>Tracheophyta</taxon>
        <taxon>Spermatophyta</taxon>
        <taxon>Magnoliopsida</taxon>
        <taxon>Liliopsida</taxon>
        <taxon>Asparagales</taxon>
        <taxon>Orchidaceae</taxon>
        <taxon>Apostasioideae</taxon>
        <taxon>Apostasia</taxon>
    </lineage>
</organism>